<dbReference type="RefSeq" id="XP_013261505.1">
    <property type="nucleotide sequence ID" value="XM_013406051.1"/>
</dbReference>
<organism evidence="5 6">
    <name type="scientific">Exophiala aquamarina CBS 119918</name>
    <dbReference type="NCBI Taxonomy" id="1182545"/>
    <lineage>
        <taxon>Eukaryota</taxon>
        <taxon>Fungi</taxon>
        <taxon>Dikarya</taxon>
        <taxon>Ascomycota</taxon>
        <taxon>Pezizomycotina</taxon>
        <taxon>Eurotiomycetes</taxon>
        <taxon>Chaetothyriomycetidae</taxon>
        <taxon>Chaetothyriales</taxon>
        <taxon>Herpotrichiellaceae</taxon>
        <taxon>Exophiala</taxon>
    </lineage>
</organism>
<evidence type="ECO:0000256" key="4">
    <source>
        <dbReference type="ARBA" id="ARBA00023242"/>
    </source>
</evidence>
<dbReference type="HOGENOM" id="CLU_1102787_0_0_1"/>
<keyword evidence="2" id="KW-0238">DNA-binding</keyword>
<evidence type="ECO:0000256" key="1">
    <source>
        <dbReference type="ARBA" id="ARBA00023015"/>
    </source>
</evidence>
<reference evidence="5 6" key="1">
    <citation type="submission" date="2013-03" db="EMBL/GenBank/DDBJ databases">
        <title>The Genome Sequence of Exophiala aquamarina CBS 119918.</title>
        <authorList>
            <consortium name="The Broad Institute Genomics Platform"/>
            <person name="Cuomo C."/>
            <person name="de Hoog S."/>
            <person name="Gorbushina A."/>
            <person name="Walker B."/>
            <person name="Young S.K."/>
            <person name="Zeng Q."/>
            <person name="Gargeya S."/>
            <person name="Fitzgerald M."/>
            <person name="Haas B."/>
            <person name="Abouelleil A."/>
            <person name="Allen A.W."/>
            <person name="Alvarado L."/>
            <person name="Arachchi H.M."/>
            <person name="Berlin A.M."/>
            <person name="Chapman S.B."/>
            <person name="Gainer-Dewar J."/>
            <person name="Goldberg J."/>
            <person name="Griggs A."/>
            <person name="Gujja S."/>
            <person name="Hansen M."/>
            <person name="Howarth C."/>
            <person name="Imamovic A."/>
            <person name="Ireland A."/>
            <person name="Larimer J."/>
            <person name="McCowan C."/>
            <person name="Murphy C."/>
            <person name="Pearson M."/>
            <person name="Poon T.W."/>
            <person name="Priest M."/>
            <person name="Roberts A."/>
            <person name="Saif S."/>
            <person name="Shea T."/>
            <person name="Sisk P."/>
            <person name="Sykes S."/>
            <person name="Wortman J."/>
            <person name="Nusbaum C."/>
            <person name="Birren B."/>
        </authorList>
    </citation>
    <scope>NUCLEOTIDE SEQUENCE [LARGE SCALE GENOMIC DNA]</scope>
    <source>
        <strain evidence="5 6">CBS 119918</strain>
    </source>
</reference>
<evidence type="ECO:0000256" key="2">
    <source>
        <dbReference type="ARBA" id="ARBA00023125"/>
    </source>
</evidence>
<dbReference type="Proteomes" id="UP000027920">
    <property type="component" value="Unassembled WGS sequence"/>
</dbReference>
<dbReference type="AlphaFoldDB" id="A0A072PTR4"/>
<dbReference type="GO" id="GO:0005634">
    <property type="term" value="C:nucleus"/>
    <property type="evidence" value="ECO:0007669"/>
    <property type="project" value="TreeGrafter"/>
</dbReference>
<keyword evidence="4" id="KW-0539">Nucleus</keyword>
<dbReference type="GO" id="GO:0000978">
    <property type="term" value="F:RNA polymerase II cis-regulatory region sequence-specific DNA binding"/>
    <property type="evidence" value="ECO:0007669"/>
    <property type="project" value="TreeGrafter"/>
</dbReference>
<dbReference type="STRING" id="1182545.A0A072PTR4"/>
<dbReference type="PANTHER" id="PTHR47424:SF3">
    <property type="entry name" value="REGULATORY PROTEIN GAL4"/>
    <property type="match status" value="1"/>
</dbReference>
<name>A0A072PTR4_9EURO</name>
<keyword evidence="3" id="KW-0804">Transcription</keyword>
<dbReference type="VEuPathDB" id="FungiDB:A1O9_03758"/>
<proteinExistence type="predicted"/>
<protein>
    <submittedName>
        <fullName evidence="5">Uncharacterized protein</fullName>
    </submittedName>
</protein>
<keyword evidence="6" id="KW-1185">Reference proteome</keyword>
<dbReference type="PANTHER" id="PTHR47424">
    <property type="entry name" value="REGULATORY PROTEIN GAL4"/>
    <property type="match status" value="1"/>
</dbReference>
<dbReference type="GeneID" id="25278692"/>
<dbReference type="CDD" id="cd12148">
    <property type="entry name" value="fungal_TF_MHR"/>
    <property type="match status" value="1"/>
</dbReference>
<dbReference type="GO" id="GO:0000981">
    <property type="term" value="F:DNA-binding transcription factor activity, RNA polymerase II-specific"/>
    <property type="evidence" value="ECO:0007669"/>
    <property type="project" value="TreeGrafter"/>
</dbReference>
<comment type="caution">
    <text evidence="5">The sequence shown here is derived from an EMBL/GenBank/DDBJ whole genome shotgun (WGS) entry which is preliminary data.</text>
</comment>
<evidence type="ECO:0000313" key="5">
    <source>
        <dbReference type="EMBL" id="KEF58915.1"/>
    </source>
</evidence>
<sequence>MTSRAWVGDDLNSAVSEPSVPAVESESLSYSEFFHHHSTLHDVLGAILAEFYEKPPIVNETTAMPPSNSKGSNPNTFRAPVFIRRVNEGDFQSLLRFDTALLRWKSQLPVHLKVTLGGNNVDMNDGGRSSSLSTDITRQQAAVLHARYLHIRILLFRPLLLRALADFRKQSQEESAIEEKSTLHEMLLMQSSVLCISASQELSKMITENLGREYTRLPEWWHVIFCEPHFFSGRSIILSQHRFIYMCHGDIS</sequence>
<keyword evidence="1" id="KW-0805">Transcription regulation</keyword>
<dbReference type="GO" id="GO:0000435">
    <property type="term" value="P:positive regulation of transcription from RNA polymerase II promoter by galactose"/>
    <property type="evidence" value="ECO:0007669"/>
    <property type="project" value="TreeGrafter"/>
</dbReference>
<gene>
    <name evidence="5" type="ORF">A1O9_03758</name>
</gene>
<dbReference type="EMBL" id="AMGV01000003">
    <property type="protein sequence ID" value="KEF58915.1"/>
    <property type="molecule type" value="Genomic_DNA"/>
</dbReference>
<dbReference type="InterPro" id="IPR051127">
    <property type="entry name" value="Fungal_SecMet_Regulators"/>
</dbReference>
<accession>A0A072PTR4</accession>
<evidence type="ECO:0000256" key="3">
    <source>
        <dbReference type="ARBA" id="ARBA00023163"/>
    </source>
</evidence>
<evidence type="ECO:0000313" key="6">
    <source>
        <dbReference type="Proteomes" id="UP000027920"/>
    </source>
</evidence>